<dbReference type="EMBL" id="QVEV01000013">
    <property type="protein sequence ID" value="RGC15566.1"/>
    <property type="molecule type" value="Genomic_DNA"/>
</dbReference>
<evidence type="ECO:0000313" key="11">
    <source>
        <dbReference type="Proteomes" id="UP000260025"/>
    </source>
</evidence>
<dbReference type="SUPFAM" id="SSF54631">
    <property type="entry name" value="CBS-domain pair"/>
    <property type="match status" value="1"/>
</dbReference>
<evidence type="ECO:0000256" key="1">
    <source>
        <dbReference type="ARBA" id="ARBA00023122"/>
    </source>
</evidence>
<reference evidence="7" key="3">
    <citation type="journal article" date="2019" name="Nat. Med.">
        <title>A library of human gut bacterial isolates paired with longitudinal multiomics data enables mechanistic microbiome research.</title>
        <authorList>
            <person name="Poyet M."/>
            <person name="Groussin M."/>
            <person name="Gibbons S.M."/>
            <person name="Avila-Pacheco J."/>
            <person name="Jiang X."/>
            <person name="Kearney S.M."/>
            <person name="Perrotta A.R."/>
            <person name="Berdy B."/>
            <person name="Zhao S."/>
            <person name="Lieberman T.D."/>
            <person name="Swanson P.K."/>
            <person name="Smith M."/>
            <person name="Roesemann S."/>
            <person name="Alexander J.E."/>
            <person name="Rich S.A."/>
            <person name="Livny J."/>
            <person name="Vlamakis H."/>
            <person name="Clish C."/>
            <person name="Bullock K."/>
            <person name="Deik A."/>
            <person name="Scott J."/>
            <person name="Pierce K.A."/>
            <person name="Xavier R.J."/>
            <person name="Alm E.J."/>
        </authorList>
    </citation>
    <scope>NUCLEOTIDE SEQUENCE</scope>
    <source>
        <strain evidence="7">BIOML-A12</strain>
    </source>
</reference>
<dbReference type="SMART" id="SM00116">
    <property type="entry name" value="CBS"/>
    <property type="match status" value="2"/>
</dbReference>
<accession>A0A099I3Z6</accession>
<reference evidence="5 10" key="1">
    <citation type="submission" date="2014-08" db="EMBL/GenBank/DDBJ databases">
        <title>Clostridium innocuum, an unnegligible vancomycin-resistant pathogen causing extra-intestinal infections.</title>
        <authorList>
            <person name="Feng Y."/>
            <person name="Chiu C.-H."/>
        </authorList>
    </citation>
    <scope>NUCLEOTIDE SEQUENCE [LARGE SCALE GENOMIC DNA]</scope>
    <source>
        <strain evidence="5 10">AN88</strain>
    </source>
</reference>
<dbReference type="InterPro" id="IPR000644">
    <property type="entry name" value="CBS_dom"/>
</dbReference>
<dbReference type="Proteomes" id="UP000260025">
    <property type="component" value="Unassembled WGS sequence"/>
</dbReference>
<dbReference type="Pfam" id="PF00571">
    <property type="entry name" value="CBS"/>
    <property type="match status" value="2"/>
</dbReference>
<dbReference type="AlphaFoldDB" id="A0A099I3Z6"/>
<evidence type="ECO:0000313" key="12">
    <source>
        <dbReference type="Proteomes" id="UP000503330"/>
    </source>
</evidence>
<dbReference type="EMBL" id="CP048838">
    <property type="protein sequence ID" value="QJA01517.1"/>
    <property type="molecule type" value="Genomic_DNA"/>
</dbReference>
<evidence type="ECO:0000256" key="2">
    <source>
        <dbReference type="PROSITE-ProRule" id="PRU00703"/>
    </source>
</evidence>
<dbReference type="SUPFAM" id="SSF55021">
    <property type="entry name" value="ACT-like"/>
    <property type="match status" value="1"/>
</dbReference>
<feature type="domain" description="CBS" evidence="3">
    <location>
        <begin position="81"/>
        <end position="140"/>
    </location>
</feature>
<feature type="domain" description="CBS" evidence="3">
    <location>
        <begin position="7"/>
        <end position="63"/>
    </location>
</feature>
<evidence type="ECO:0000313" key="5">
    <source>
        <dbReference type="EMBL" id="KGJ52709.1"/>
    </source>
</evidence>
<dbReference type="InterPro" id="IPR045865">
    <property type="entry name" value="ACT-like_dom_sf"/>
</dbReference>
<name>A0A099I3Z6_CLOIN</name>
<dbReference type="Proteomes" id="UP000604383">
    <property type="component" value="Unassembled WGS sequence"/>
</dbReference>
<dbReference type="Gene3D" id="3.30.70.260">
    <property type="match status" value="1"/>
</dbReference>
<dbReference type="InterPro" id="IPR046342">
    <property type="entry name" value="CBS_dom_sf"/>
</dbReference>
<dbReference type="InterPro" id="IPR051257">
    <property type="entry name" value="Diverse_CBS-Domain"/>
</dbReference>
<organism evidence="5 10">
    <name type="scientific">Clostridium innocuum</name>
    <dbReference type="NCBI Taxonomy" id="1522"/>
    <lineage>
        <taxon>Bacteria</taxon>
        <taxon>Bacillati</taxon>
        <taxon>Bacillota</taxon>
        <taxon>Clostridia</taxon>
        <taxon>Eubacteriales</taxon>
        <taxon>Clostridiaceae</taxon>
        <taxon>Clostridium</taxon>
    </lineage>
</organism>
<dbReference type="RefSeq" id="WP_002607326.1">
    <property type="nucleotide sequence ID" value="NZ_AP025565.1"/>
</dbReference>
<evidence type="ECO:0000313" key="8">
    <source>
        <dbReference type="EMBL" id="QJA01517.1"/>
    </source>
</evidence>
<sequence>MYVKNRMTKHPICIDVNSKISDVVDIMSEKELHRIPVISGKKLVGLVTEGMISKKGASKATSLSIYELNYLLSKTSVDAIMIRDVITIHEDRFLEDAALLMYKHDIGCLPVVNDANEVVGILTSNDVLSAFLDILGYRTSGSRVCIEVKDELGTIGKISEIFVRNNCNITHLGVYSQHNGFADMIIRIDTFQTDALASDLEANGYKVLSITKNPN</sequence>
<proteinExistence type="predicted"/>
<evidence type="ECO:0000313" key="7">
    <source>
        <dbReference type="EMBL" id="MZH55990.1"/>
    </source>
</evidence>
<gene>
    <name evidence="5" type="ORF">CIAN88_13215</name>
    <name evidence="9" type="ORF">DXA38_10460</name>
    <name evidence="8" type="ORF">G4D54_03310</name>
    <name evidence="7" type="ORF">GT664_09530</name>
    <name evidence="6" type="ORF">MKC95_10380</name>
</gene>
<evidence type="ECO:0000259" key="3">
    <source>
        <dbReference type="PROSITE" id="PS51371"/>
    </source>
</evidence>
<dbReference type="CDD" id="cd04584">
    <property type="entry name" value="CBS_pair_AcuB_like"/>
    <property type="match status" value="1"/>
</dbReference>
<dbReference type="Proteomes" id="UP000030008">
    <property type="component" value="Unassembled WGS sequence"/>
</dbReference>
<dbReference type="PROSITE" id="PS51371">
    <property type="entry name" value="CBS"/>
    <property type="match status" value="2"/>
</dbReference>
<evidence type="ECO:0000259" key="4">
    <source>
        <dbReference type="PROSITE" id="PS51671"/>
    </source>
</evidence>
<dbReference type="Proteomes" id="UP001203972">
    <property type="component" value="Unassembled WGS sequence"/>
</dbReference>
<dbReference type="Gene3D" id="3.10.580.10">
    <property type="entry name" value="CBS-domain"/>
    <property type="match status" value="1"/>
</dbReference>
<dbReference type="Proteomes" id="UP000503330">
    <property type="component" value="Chromosome"/>
</dbReference>
<keyword evidence="1 2" id="KW-0129">CBS domain</keyword>
<protein>
    <submittedName>
        <fullName evidence="6">CBS and ACT domain-containing protein</fullName>
    </submittedName>
    <submittedName>
        <fullName evidence="7">CBS domain-containing protein</fullName>
    </submittedName>
    <submittedName>
        <fullName evidence="5">Transcriptional regulator</fullName>
    </submittedName>
</protein>
<dbReference type="PROSITE" id="PS51671">
    <property type="entry name" value="ACT"/>
    <property type="match status" value="1"/>
</dbReference>
<dbReference type="GeneID" id="61924533"/>
<dbReference type="PANTHER" id="PTHR43080">
    <property type="entry name" value="CBS DOMAIN-CONTAINING PROTEIN CBSX3, MITOCHONDRIAL"/>
    <property type="match status" value="1"/>
</dbReference>
<dbReference type="PANTHER" id="PTHR43080:SF2">
    <property type="entry name" value="CBS DOMAIN-CONTAINING PROTEIN"/>
    <property type="match status" value="1"/>
</dbReference>
<feature type="domain" description="ACT" evidence="4">
    <location>
        <begin position="143"/>
        <end position="215"/>
    </location>
</feature>
<dbReference type="Pfam" id="PF01842">
    <property type="entry name" value="ACT"/>
    <property type="match status" value="1"/>
</dbReference>
<dbReference type="OrthoDB" id="9790355at2"/>
<evidence type="ECO:0000313" key="9">
    <source>
        <dbReference type="EMBL" id="RGC15566.1"/>
    </source>
</evidence>
<reference evidence="9 11" key="2">
    <citation type="submission" date="2018-08" db="EMBL/GenBank/DDBJ databases">
        <title>A genome reference for cultivated species of the human gut microbiota.</title>
        <authorList>
            <person name="Zou Y."/>
            <person name="Xue W."/>
            <person name="Luo G."/>
        </authorList>
    </citation>
    <scope>NUCLEOTIDE SEQUENCE [LARGE SCALE GENOMIC DNA]</scope>
    <source>
        <strain evidence="9 11">OF01-2LB</strain>
    </source>
</reference>
<reference evidence="8 12" key="4">
    <citation type="submission" date="2020-02" db="EMBL/GenBank/DDBJ databases">
        <authorList>
            <person name="Kociolek L.K."/>
            <person name="Ozer E.A."/>
        </authorList>
    </citation>
    <scope>NUCLEOTIDE SEQUENCE [LARGE SCALE GENOMIC DNA]</scope>
    <source>
        <strain evidence="8 12">ATCC 14501</strain>
    </source>
</reference>
<dbReference type="EMBL" id="JQIF01000055">
    <property type="protein sequence ID" value="KGJ52709.1"/>
    <property type="molecule type" value="Genomic_DNA"/>
</dbReference>
<dbReference type="EMBL" id="JAKTMA010000016">
    <property type="protein sequence ID" value="MCR0233173.1"/>
    <property type="molecule type" value="Genomic_DNA"/>
</dbReference>
<reference evidence="6" key="5">
    <citation type="journal article" date="2022" name="Clin. Infect. Dis.">
        <title>Association between Clostridium innocuum and antibiotic-associated diarrhea in adults and children: A cross-sectional study and comparative genomics analysis.</title>
        <authorList>
            <person name="Cherny K.E."/>
            <person name="Muscat E.B."/>
            <person name="Balaji A."/>
            <person name="Mukherjee J."/>
            <person name="Ozer E.A."/>
            <person name="Angarone M.P."/>
            <person name="Hauser A.R."/>
            <person name="Sichel J.S."/>
            <person name="Amponsah E."/>
            <person name="Kociolek L.K."/>
        </authorList>
    </citation>
    <scope>NUCLEOTIDE SEQUENCE</scope>
    <source>
        <strain evidence="6">NU1-AC-029v</strain>
    </source>
</reference>
<dbReference type="EMBL" id="WWTN01000013">
    <property type="protein sequence ID" value="MZH55990.1"/>
    <property type="molecule type" value="Genomic_DNA"/>
</dbReference>
<evidence type="ECO:0000313" key="10">
    <source>
        <dbReference type="Proteomes" id="UP000030008"/>
    </source>
</evidence>
<dbReference type="InterPro" id="IPR002912">
    <property type="entry name" value="ACT_dom"/>
</dbReference>
<evidence type="ECO:0000313" key="6">
    <source>
        <dbReference type="EMBL" id="MCR0233173.1"/>
    </source>
</evidence>